<organism evidence="11 12">
    <name type="scientific">Aminomonas paucivorans DSM 12260</name>
    <dbReference type="NCBI Taxonomy" id="584708"/>
    <lineage>
        <taxon>Bacteria</taxon>
        <taxon>Thermotogati</taxon>
        <taxon>Synergistota</taxon>
        <taxon>Synergistia</taxon>
        <taxon>Synergistales</taxon>
        <taxon>Synergistaceae</taxon>
        <taxon>Aminomonas</taxon>
    </lineage>
</organism>
<dbReference type="PaxDb" id="584708-Apau_0347"/>
<evidence type="ECO:0000256" key="7">
    <source>
        <dbReference type="ARBA" id="ARBA00023237"/>
    </source>
</evidence>
<sequence>MKRISFWGRWLLGVALTVLAAGLPAEAAPLSLEDYLTLVAARNPDLEATRQRVAALRHAAEAVAATQRPQVHLVGSGARVVREEEGSASLYLAVTHRFDPWGKDDLQLRQTLLQHDQAAASFAAQGNRLLQQAERLYWDASLARRNLALQETLVRQRTEDLRVTKRKFDLGAVPKLDVIRAEVALSRARGESTAARLLWKDALTGLARLAGETPAEPLPGGLERPSLPETPADPERAFQRNPEAQALRIALEAARAGRDLAALGKVPEVSGRVSYMVATDEDVSVPPQDDARLALEVSLPLYDGGRTRAQTAQGDRLVAAASQDLEVKRQNLVQELSEARNRWEEACAQEETKRREVALAAEELRIARLRYDQGVGNQLDLLDAQTKDAGARVEHLRALRGMYVALTALRGAMGEYADRLSAPPGP</sequence>
<dbReference type="eggNOG" id="COG1538">
    <property type="taxonomic scope" value="Bacteria"/>
</dbReference>
<feature type="coiled-coil region" evidence="8">
    <location>
        <begin position="322"/>
        <end position="353"/>
    </location>
</feature>
<proteinExistence type="inferred from homology"/>
<evidence type="ECO:0000256" key="10">
    <source>
        <dbReference type="SAM" id="SignalP"/>
    </source>
</evidence>
<evidence type="ECO:0000313" key="11">
    <source>
        <dbReference type="EMBL" id="EFQ22782.1"/>
    </source>
</evidence>
<evidence type="ECO:0000256" key="3">
    <source>
        <dbReference type="ARBA" id="ARBA00022448"/>
    </source>
</evidence>
<dbReference type="Gene3D" id="1.20.1600.10">
    <property type="entry name" value="Outer membrane efflux proteins (OEP)"/>
    <property type="match status" value="1"/>
</dbReference>
<dbReference type="GO" id="GO:1990281">
    <property type="term" value="C:efflux pump complex"/>
    <property type="evidence" value="ECO:0007669"/>
    <property type="project" value="TreeGrafter"/>
</dbReference>
<keyword evidence="4" id="KW-1134">Transmembrane beta strand</keyword>
<feature type="signal peptide" evidence="10">
    <location>
        <begin position="1"/>
        <end position="27"/>
    </location>
</feature>
<evidence type="ECO:0000256" key="2">
    <source>
        <dbReference type="ARBA" id="ARBA00007613"/>
    </source>
</evidence>
<reference evidence="11 12" key="1">
    <citation type="journal article" date="2010" name="Stand. Genomic Sci.">
        <title>Non-contiguous finished genome sequence of Aminomonas paucivorans type strain (GLU-3).</title>
        <authorList>
            <person name="Pitluck S."/>
            <person name="Yasawong M."/>
            <person name="Held B."/>
            <person name="Lapidus A."/>
            <person name="Nolan M."/>
            <person name="Copeland A."/>
            <person name="Lucas S."/>
            <person name="Del Rio T.G."/>
            <person name="Tice H."/>
            <person name="Cheng J.F."/>
            <person name="Chertkov O."/>
            <person name="Goodwin L."/>
            <person name="Tapia R."/>
            <person name="Han C."/>
            <person name="Liolios K."/>
            <person name="Ivanova N."/>
            <person name="Mavromatis K."/>
            <person name="Ovchinnikova G."/>
            <person name="Pati A."/>
            <person name="Chen A."/>
            <person name="Palaniappan K."/>
            <person name="Land M."/>
            <person name="Hauser L."/>
            <person name="Chang Y.J."/>
            <person name="Jeffries C.D."/>
            <person name="Pukall R."/>
            <person name="Spring S."/>
            <person name="Rohde M."/>
            <person name="Sikorski J."/>
            <person name="Goker M."/>
            <person name="Woyke T."/>
            <person name="Bristow J."/>
            <person name="Eisen J.A."/>
            <person name="Markowitz V."/>
            <person name="Hugenholtz P."/>
            <person name="Kyrpides N.C."/>
            <person name="Klenk H.P."/>
        </authorList>
    </citation>
    <scope>NUCLEOTIDE SEQUENCE [LARGE SCALE GENOMIC DNA]</scope>
    <source>
        <strain evidence="11 12">DSM 12260</strain>
    </source>
</reference>
<dbReference type="GO" id="GO:0015288">
    <property type="term" value="F:porin activity"/>
    <property type="evidence" value="ECO:0007669"/>
    <property type="project" value="TreeGrafter"/>
</dbReference>
<keyword evidence="5" id="KW-0812">Transmembrane</keyword>
<dbReference type="EMBL" id="CM001022">
    <property type="protein sequence ID" value="EFQ22782.1"/>
    <property type="molecule type" value="Genomic_DNA"/>
</dbReference>
<keyword evidence="6" id="KW-0472">Membrane</keyword>
<accession>E3CZ09</accession>
<evidence type="ECO:0000256" key="6">
    <source>
        <dbReference type="ARBA" id="ARBA00023136"/>
    </source>
</evidence>
<keyword evidence="7" id="KW-0998">Cell outer membrane</keyword>
<dbReference type="STRING" id="584708.Apau_0347"/>
<keyword evidence="3" id="KW-0813">Transport</keyword>
<dbReference type="GO" id="GO:0015562">
    <property type="term" value="F:efflux transmembrane transporter activity"/>
    <property type="evidence" value="ECO:0007669"/>
    <property type="project" value="InterPro"/>
</dbReference>
<dbReference type="AlphaFoldDB" id="E3CZ09"/>
<evidence type="ECO:0000256" key="1">
    <source>
        <dbReference type="ARBA" id="ARBA00004442"/>
    </source>
</evidence>
<dbReference type="InterPro" id="IPR003423">
    <property type="entry name" value="OMP_efflux"/>
</dbReference>
<dbReference type="Pfam" id="PF02321">
    <property type="entry name" value="OEP"/>
    <property type="match status" value="2"/>
</dbReference>
<dbReference type="PANTHER" id="PTHR30026:SF21">
    <property type="entry name" value="SLR1270 PROTEIN"/>
    <property type="match status" value="1"/>
</dbReference>
<evidence type="ECO:0000313" key="12">
    <source>
        <dbReference type="Proteomes" id="UP000005096"/>
    </source>
</evidence>
<keyword evidence="8" id="KW-0175">Coiled coil</keyword>
<keyword evidence="10" id="KW-0732">Signal</keyword>
<dbReference type="InterPro" id="IPR051906">
    <property type="entry name" value="TolC-like"/>
</dbReference>
<name>E3CZ09_9BACT</name>
<dbReference type="HOGENOM" id="CLU_645472_0_0_0"/>
<comment type="subcellular location">
    <subcellularLocation>
        <location evidence="1">Cell outer membrane</location>
    </subcellularLocation>
</comment>
<feature type="chain" id="PRO_5003167244" evidence="10">
    <location>
        <begin position="28"/>
        <end position="426"/>
    </location>
</feature>
<dbReference type="GO" id="GO:0009279">
    <property type="term" value="C:cell outer membrane"/>
    <property type="evidence" value="ECO:0007669"/>
    <property type="project" value="UniProtKB-SubCell"/>
</dbReference>
<dbReference type="PANTHER" id="PTHR30026">
    <property type="entry name" value="OUTER MEMBRANE PROTEIN TOLC"/>
    <property type="match status" value="1"/>
</dbReference>
<evidence type="ECO:0000256" key="9">
    <source>
        <dbReference type="SAM" id="MobiDB-lite"/>
    </source>
</evidence>
<dbReference type="SUPFAM" id="SSF56954">
    <property type="entry name" value="Outer membrane efflux proteins (OEP)"/>
    <property type="match status" value="1"/>
</dbReference>
<dbReference type="RefSeq" id="WP_006299929.1">
    <property type="nucleotide sequence ID" value="NZ_CM001022.1"/>
</dbReference>
<evidence type="ECO:0000256" key="5">
    <source>
        <dbReference type="ARBA" id="ARBA00022692"/>
    </source>
</evidence>
<comment type="similarity">
    <text evidence="2">Belongs to the outer membrane factor (OMF) (TC 1.B.17) family.</text>
</comment>
<feature type="region of interest" description="Disordered" evidence="9">
    <location>
        <begin position="212"/>
        <end position="233"/>
    </location>
</feature>
<keyword evidence="12" id="KW-1185">Reference proteome</keyword>
<evidence type="ECO:0000256" key="8">
    <source>
        <dbReference type="SAM" id="Coils"/>
    </source>
</evidence>
<gene>
    <name evidence="11" type="ORF">Apau_0347</name>
</gene>
<evidence type="ECO:0000256" key="4">
    <source>
        <dbReference type="ARBA" id="ARBA00022452"/>
    </source>
</evidence>
<protein>
    <submittedName>
        <fullName evidence="11">Outer membrane efflux protein</fullName>
    </submittedName>
</protein>
<dbReference type="Proteomes" id="UP000005096">
    <property type="component" value="Chromosome"/>
</dbReference>